<reference evidence="2" key="1">
    <citation type="submission" date="2018-06" db="EMBL/GenBank/DDBJ databases">
        <authorList>
            <person name="Zhirakovskaya E."/>
        </authorList>
    </citation>
    <scope>NUCLEOTIDE SEQUENCE</scope>
</reference>
<sequence length="1090" mass="120373">MIRDRHLLTPRFSIFSHLWAVMRKSGPILFLITLLAIPLLQPLFSRQLTCGFDTTFHLWRSVQAGELLNAGILSSRWAPQMAHGYGYPLFLFQSPLTAWGTAVFHQFGLSWPVALNIMYGLGIVASGWTMWWLARPFWGDLGGVVAAVAYLYAPFHAYVAFYRASLSETVAWSLPPLVLWGIYRWQKDRSRWGLITAVFSFILLIYTHDVTAYAFMPLFVGWIVLWGVGSRVTDRKQSDAGTGRSWIIMRRGAVALLLGMGGSAFFWLPAIAERSAIQFSRANSAWPFLYFNNFLPLDQLLALPRSADPSLLNDWPPRALGGLLLAVALAGAWLAWRRADWVRWLVGFLLLGLGGYLFLTVSLSESLWTAVPQLAAFQFPWRFLAPASFLAAFLCGGITNQPPRGSVPDDLRGNKPPGGFRWTTILVVGLLVVGHWGWLFPNLCDAPDDLTVNGMVGWEVATQTLGSTASGELLPRDVEIVPDPINPPAWEARLDTTTLPASTNILTTSYKPLATTIELETAASASSGQAVPFQATLHIFNFPGWRVTVNGEPVAITSSDPEGWITFPVGNGRSVIKATFGKTPLRLAADGLSLLSLLLLFGIIWKGDRYSVFGNQYSVFDNQITDHRSPITVYRPLTTDYWLLLTLSVLLLGGKLLVDQERTPLRQSRLQDGVAQPLAVTLGTPGNTAQVRLLGMDEWETATAASSGQAVSADDPLVLTLYWQANQPLDKNYKVGLTVLDENGIRWSEKGLRDYRWLRNPPPTTAWPTDQYARTSFFVDMLPGTPPGSYRLMLSFFEEETLVPLTFYDAAGQPLGPQLPLGTVTIQPPEQPWPTTQPMQHRLTVGDGQATLLGSNVDRTEVAPGDPVLITLFWQTSQTADATLSLLDAAGEQVVNWPVTLSDYGAGVWRSQLLLQLPVTLANGRYQWQLTFPNGQAIRWSELTVLAPERLLTMPEVETAVNITLSEQASLVGLSLDKITFAAGETLNLQMVWQAVAEMDESYRVFVHLLAADGSIVVQSDGLPAEWTRPTTGWLPGEFIRDNHTLTLPLTLPAGQYQLTTGLYLPNASRLQQENGRDNISLTTLTVTNP</sequence>
<feature type="transmembrane region" description="Helical" evidence="1">
    <location>
        <begin position="379"/>
        <end position="399"/>
    </location>
</feature>
<protein>
    <recommendedName>
        <fullName evidence="3">Membrane protein 6-pyruvoyl-tetrahydropterin synthase-related domain-containing protein</fullName>
    </recommendedName>
</protein>
<feature type="transmembrane region" description="Helical" evidence="1">
    <location>
        <begin position="141"/>
        <end position="163"/>
    </location>
</feature>
<feature type="transmembrane region" description="Helical" evidence="1">
    <location>
        <begin position="419"/>
        <end position="440"/>
    </location>
</feature>
<evidence type="ECO:0000313" key="2">
    <source>
        <dbReference type="EMBL" id="VAW40828.1"/>
    </source>
</evidence>
<feature type="transmembrane region" description="Helical" evidence="1">
    <location>
        <begin position="341"/>
        <end position="359"/>
    </location>
</feature>
<dbReference type="AlphaFoldDB" id="A0A3B0VAV8"/>
<feature type="transmembrane region" description="Helical" evidence="1">
    <location>
        <begin position="192"/>
        <end position="208"/>
    </location>
</feature>
<dbReference type="EMBL" id="UOEU01000813">
    <property type="protein sequence ID" value="VAW40828.1"/>
    <property type="molecule type" value="Genomic_DNA"/>
</dbReference>
<feature type="transmembrane region" description="Helical" evidence="1">
    <location>
        <begin position="253"/>
        <end position="272"/>
    </location>
</feature>
<keyword evidence="1" id="KW-0472">Membrane</keyword>
<keyword evidence="1" id="KW-1133">Transmembrane helix</keyword>
<evidence type="ECO:0000256" key="1">
    <source>
        <dbReference type="SAM" id="Phobius"/>
    </source>
</evidence>
<feature type="transmembrane region" description="Helical" evidence="1">
    <location>
        <begin position="113"/>
        <end position="134"/>
    </location>
</feature>
<name>A0A3B0VAV8_9ZZZZ</name>
<feature type="transmembrane region" description="Helical" evidence="1">
    <location>
        <begin position="315"/>
        <end position="335"/>
    </location>
</feature>
<accession>A0A3B0VAV8</accession>
<feature type="transmembrane region" description="Helical" evidence="1">
    <location>
        <begin position="214"/>
        <end position="232"/>
    </location>
</feature>
<keyword evidence="1" id="KW-0812">Transmembrane</keyword>
<proteinExistence type="predicted"/>
<evidence type="ECO:0008006" key="3">
    <source>
        <dbReference type="Google" id="ProtNLM"/>
    </source>
</evidence>
<gene>
    <name evidence="2" type="ORF">MNBD_CHLOROFLEXI01-1982</name>
</gene>
<organism evidence="2">
    <name type="scientific">hydrothermal vent metagenome</name>
    <dbReference type="NCBI Taxonomy" id="652676"/>
    <lineage>
        <taxon>unclassified sequences</taxon>
        <taxon>metagenomes</taxon>
        <taxon>ecological metagenomes</taxon>
    </lineage>
</organism>